<dbReference type="InterPro" id="IPR046288">
    <property type="entry name" value="DUF6325"/>
</dbReference>
<sequence>MGDPTGPDLTELGPIDYVVVELPDGATSLTVDMADQIRVSVESGTLRLLDLLIIERAESGELAVTEFEDLPDPRLHNMDAELVEILAAEDVENLSSAITPGRRAAVIVWEYLSAASFAAAARASGGKLVAQGRIPTQAIVATLRADDEPDR</sequence>
<dbReference type="EMBL" id="JAZDUF010000004">
    <property type="protein sequence ID" value="MEE3851622.1"/>
    <property type="molecule type" value="Genomic_DNA"/>
</dbReference>
<proteinExistence type="predicted"/>
<accession>A0ABU7MEV2</accession>
<organism evidence="1 2">
    <name type="scientific">Gordonia sesuvii</name>
    <dbReference type="NCBI Taxonomy" id="3116777"/>
    <lineage>
        <taxon>Bacteria</taxon>
        <taxon>Bacillati</taxon>
        <taxon>Actinomycetota</taxon>
        <taxon>Actinomycetes</taxon>
        <taxon>Mycobacteriales</taxon>
        <taxon>Gordoniaceae</taxon>
        <taxon>Gordonia</taxon>
    </lineage>
</organism>
<comment type="caution">
    <text evidence="1">The sequence shown here is derived from an EMBL/GenBank/DDBJ whole genome shotgun (WGS) entry which is preliminary data.</text>
</comment>
<gene>
    <name evidence="1" type="ORF">VZC37_14855</name>
</gene>
<reference evidence="1 2" key="1">
    <citation type="submission" date="2024-01" db="EMBL/GenBank/DDBJ databases">
        <title>Draft genome sequence of Gordonia sp. LSe1-13.</title>
        <authorList>
            <person name="Suphannarot A."/>
            <person name="Mingma R."/>
        </authorList>
    </citation>
    <scope>NUCLEOTIDE SEQUENCE [LARGE SCALE GENOMIC DNA]</scope>
    <source>
        <strain evidence="1 2">LSe1-13</strain>
    </source>
</reference>
<protein>
    <submittedName>
        <fullName evidence="1">DUF6325 family protein</fullName>
    </submittedName>
</protein>
<evidence type="ECO:0000313" key="1">
    <source>
        <dbReference type="EMBL" id="MEE3851622.1"/>
    </source>
</evidence>
<keyword evidence="2" id="KW-1185">Reference proteome</keyword>
<dbReference type="Pfam" id="PF19850">
    <property type="entry name" value="DUF6325"/>
    <property type="match status" value="1"/>
</dbReference>
<evidence type="ECO:0000313" key="2">
    <source>
        <dbReference type="Proteomes" id="UP001347146"/>
    </source>
</evidence>
<dbReference type="RefSeq" id="WP_330433345.1">
    <property type="nucleotide sequence ID" value="NZ_JAZDUF010000004.1"/>
</dbReference>
<dbReference type="Proteomes" id="UP001347146">
    <property type="component" value="Unassembled WGS sequence"/>
</dbReference>
<name>A0ABU7MEV2_9ACTN</name>